<evidence type="ECO:0000313" key="8">
    <source>
        <dbReference type="Proteomes" id="UP001303115"/>
    </source>
</evidence>
<accession>A0AAN6P731</accession>
<organism evidence="7 8">
    <name type="scientific">Parachaetomium inaequale</name>
    <dbReference type="NCBI Taxonomy" id="2588326"/>
    <lineage>
        <taxon>Eukaryota</taxon>
        <taxon>Fungi</taxon>
        <taxon>Dikarya</taxon>
        <taxon>Ascomycota</taxon>
        <taxon>Pezizomycotina</taxon>
        <taxon>Sordariomycetes</taxon>
        <taxon>Sordariomycetidae</taxon>
        <taxon>Sordariales</taxon>
        <taxon>Chaetomiaceae</taxon>
        <taxon>Parachaetomium</taxon>
    </lineage>
</organism>
<proteinExistence type="inferred from homology"/>
<keyword evidence="4 5" id="KW-0720">Serine protease</keyword>
<feature type="active site" description="Charge relay system" evidence="5">
    <location>
        <position position="122"/>
    </location>
</feature>
<dbReference type="Proteomes" id="UP001303115">
    <property type="component" value="Unassembled WGS sequence"/>
</dbReference>
<dbReference type="PRINTS" id="PR00723">
    <property type="entry name" value="SUBTILISIN"/>
</dbReference>
<dbReference type="PROSITE" id="PS00138">
    <property type="entry name" value="SUBTILASE_SER"/>
    <property type="match status" value="1"/>
</dbReference>
<name>A0AAN6P731_9PEZI</name>
<dbReference type="Pfam" id="PF00082">
    <property type="entry name" value="Peptidase_S8"/>
    <property type="match status" value="1"/>
</dbReference>
<sequence length="308" mass="32503">MPKLASSIRAQPVTRSNNISLVESKTSDPTAFGVTIHHEFDLPDLRGYAAAFDETTKSELEGLPEVAAIEPVYIYRHCVGATEYVIDTGINHMHDDFEGRASKGPKFVTSPTPISDEDESGHGTHVASTIAGKTYGVAKKAKVVGIKVLNEYKRTGKQYMVNISLGGGPSAILDSAMAALVRGGVTVIVAAGNLSTQLPAREPLAITVGATGINDVIATFSNYSKMVDIFAPGVNILSTWIGSTTARRAISGTSMASPHVAGAVACWLGSTPKSPLLVMPQLLIWAEKADITGLKDRTINALLQVSDN</sequence>
<dbReference type="InterPro" id="IPR037045">
    <property type="entry name" value="S8pro/Inhibitor_I9_sf"/>
</dbReference>
<dbReference type="SUPFAM" id="SSF54897">
    <property type="entry name" value="Protease propeptides/inhibitors"/>
    <property type="match status" value="1"/>
</dbReference>
<dbReference type="CDD" id="cd04077">
    <property type="entry name" value="Peptidases_S8_PCSK9_ProteinaseK_like"/>
    <property type="match status" value="1"/>
</dbReference>
<dbReference type="Gene3D" id="3.30.70.80">
    <property type="entry name" value="Peptidase S8 propeptide/proteinase inhibitor I9"/>
    <property type="match status" value="1"/>
</dbReference>
<gene>
    <name evidence="7" type="ORF">C8A01DRAFT_51378</name>
</gene>
<evidence type="ECO:0000256" key="4">
    <source>
        <dbReference type="ARBA" id="ARBA00022825"/>
    </source>
</evidence>
<dbReference type="SUPFAM" id="SSF52743">
    <property type="entry name" value="Subtilisin-like"/>
    <property type="match status" value="1"/>
</dbReference>
<dbReference type="InterPro" id="IPR000209">
    <property type="entry name" value="Peptidase_S8/S53_dom"/>
</dbReference>
<dbReference type="PROSITE" id="PS00137">
    <property type="entry name" value="SUBTILASE_HIS"/>
    <property type="match status" value="1"/>
</dbReference>
<keyword evidence="2 5" id="KW-0645">Protease</keyword>
<dbReference type="GO" id="GO:0006508">
    <property type="term" value="P:proteolysis"/>
    <property type="evidence" value="ECO:0007669"/>
    <property type="project" value="UniProtKB-KW"/>
</dbReference>
<evidence type="ECO:0000259" key="6">
    <source>
        <dbReference type="Pfam" id="PF00082"/>
    </source>
</evidence>
<feature type="active site" description="Charge relay system" evidence="5">
    <location>
        <position position="254"/>
    </location>
</feature>
<dbReference type="PROSITE" id="PS51892">
    <property type="entry name" value="SUBTILASE"/>
    <property type="match status" value="1"/>
</dbReference>
<evidence type="ECO:0000256" key="1">
    <source>
        <dbReference type="ARBA" id="ARBA00011073"/>
    </source>
</evidence>
<dbReference type="GO" id="GO:0004252">
    <property type="term" value="F:serine-type endopeptidase activity"/>
    <property type="evidence" value="ECO:0007669"/>
    <property type="project" value="UniProtKB-UniRule"/>
</dbReference>
<dbReference type="Gene3D" id="3.40.50.200">
    <property type="entry name" value="Peptidase S8/S53 domain"/>
    <property type="match status" value="1"/>
</dbReference>
<evidence type="ECO:0000313" key="7">
    <source>
        <dbReference type="EMBL" id="KAK4031598.1"/>
    </source>
</evidence>
<feature type="active site" description="Charge relay system" evidence="5">
    <location>
        <position position="87"/>
    </location>
</feature>
<dbReference type="InterPro" id="IPR036852">
    <property type="entry name" value="Peptidase_S8/S53_dom_sf"/>
</dbReference>
<evidence type="ECO:0000256" key="3">
    <source>
        <dbReference type="ARBA" id="ARBA00022801"/>
    </source>
</evidence>
<dbReference type="PANTHER" id="PTHR43806">
    <property type="entry name" value="PEPTIDASE S8"/>
    <property type="match status" value="1"/>
</dbReference>
<dbReference type="AlphaFoldDB" id="A0AAN6P731"/>
<keyword evidence="8" id="KW-1185">Reference proteome</keyword>
<dbReference type="InterPro" id="IPR034193">
    <property type="entry name" value="PCSK9_ProteinaseK-like"/>
</dbReference>
<dbReference type="PANTHER" id="PTHR43806:SF11">
    <property type="entry name" value="CEREVISIN-RELATED"/>
    <property type="match status" value="1"/>
</dbReference>
<comment type="caution">
    <text evidence="7">The sequence shown here is derived from an EMBL/GenBank/DDBJ whole genome shotgun (WGS) entry which is preliminary data.</text>
</comment>
<evidence type="ECO:0000256" key="2">
    <source>
        <dbReference type="ARBA" id="ARBA00022670"/>
    </source>
</evidence>
<dbReference type="EMBL" id="MU854751">
    <property type="protein sequence ID" value="KAK4031598.1"/>
    <property type="molecule type" value="Genomic_DNA"/>
</dbReference>
<reference evidence="8" key="1">
    <citation type="journal article" date="2023" name="Mol. Phylogenet. Evol.">
        <title>Genome-scale phylogeny and comparative genomics of the fungal order Sordariales.</title>
        <authorList>
            <person name="Hensen N."/>
            <person name="Bonometti L."/>
            <person name="Westerberg I."/>
            <person name="Brannstrom I.O."/>
            <person name="Guillou S."/>
            <person name="Cros-Aarteil S."/>
            <person name="Calhoun S."/>
            <person name="Haridas S."/>
            <person name="Kuo A."/>
            <person name="Mondo S."/>
            <person name="Pangilinan J."/>
            <person name="Riley R."/>
            <person name="LaButti K."/>
            <person name="Andreopoulos B."/>
            <person name="Lipzen A."/>
            <person name="Chen C."/>
            <person name="Yan M."/>
            <person name="Daum C."/>
            <person name="Ng V."/>
            <person name="Clum A."/>
            <person name="Steindorff A."/>
            <person name="Ohm R.A."/>
            <person name="Martin F."/>
            <person name="Silar P."/>
            <person name="Natvig D.O."/>
            <person name="Lalanne C."/>
            <person name="Gautier V."/>
            <person name="Ament-Velasquez S.L."/>
            <person name="Kruys A."/>
            <person name="Hutchinson M.I."/>
            <person name="Powell A.J."/>
            <person name="Barry K."/>
            <person name="Miller A.N."/>
            <person name="Grigoriev I.V."/>
            <person name="Debuchy R."/>
            <person name="Gladieux P."/>
            <person name="Hiltunen Thoren M."/>
            <person name="Johannesson H."/>
        </authorList>
    </citation>
    <scope>NUCLEOTIDE SEQUENCE [LARGE SCALE GENOMIC DNA]</scope>
    <source>
        <strain evidence="8">CBS 284.82</strain>
    </source>
</reference>
<dbReference type="InterPro" id="IPR023828">
    <property type="entry name" value="Peptidase_S8_Ser-AS"/>
</dbReference>
<dbReference type="InterPro" id="IPR022398">
    <property type="entry name" value="Peptidase_S8_His-AS"/>
</dbReference>
<evidence type="ECO:0000256" key="5">
    <source>
        <dbReference type="PROSITE-ProRule" id="PRU01240"/>
    </source>
</evidence>
<comment type="similarity">
    <text evidence="1 5">Belongs to the peptidase S8 family.</text>
</comment>
<protein>
    <submittedName>
        <fullName evidence="7">Alkaline serine protease</fullName>
    </submittedName>
</protein>
<keyword evidence="3 5" id="KW-0378">Hydrolase</keyword>
<dbReference type="InterPro" id="IPR015500">
    <property type="entry name" value="Peptidase_S8_subtilisin-rel"/>
</dbReference>
<feature type="domain" description="Peptidase S8/S53" evidence="6">
    <location>
        <begin position="85"/>
        <end position="274"/>
    </location>
</feature>
<dbReference type="InterPro" id="IPR050131">
    <property type="entry name" value="Peptidase_S8_subtilisin-like"/>
</dbReference>